<dbReference type="InterPro" id="IPR052785">
    <property type="entry name" value="Enterotoxin_cmpnt"/>
</dbReference>
<evidence type="ECO:0000313" key="1">
    <source>
        <dbReference type="EMBL" id="QDZ77266.1"/>
    </source>
</evidence>
<proteinExistence type="predicted"/>
<gene>
    <name evidence="1" type="ORF">D0437_31730</name>
</gene>
<dbReference type="PANTHER" id="PTHR38443">
    <property type="match status" value="1"/>
</dbReference>
<organism evidence="1 2">
    <name type="scientific">Bacillus cereus</name>
    <dbReference type="NCBI Taxonomy" id="1396"/>
    <lineage>
        <taxon>Bacteria</taxon>
        <taxon>Bacillati</taxon>
        <taxon>Bacillota</taxon>
        <taxon>Bacilli</taxon>
        <taxon>Bacillales</taxon>
        <taxon>Bacillaceae</taxon>
        <taxon>Bacillus</taxon>
        <taxon>Bacillus cereus group</taxon>
    </lineage>
</organism>
<sequence>MNQNDKLTFTKEVNDLYQNSRDQKIKVDNVLDKLKQFRITIADNSQRLKSNSTQFIAMATSLHKNIPFLKQQIETQQTIIKQYQDKMKTGELLQKGLMGCIGEPLIADAQDKIKSAEQTIHDLKIRMYGVQLEVSQMIDATAKMIYMTETIDTAIDAVQTMSDYWGTTSAKYQVLLNNVENITNVDASFIKEDLHVTKDSWKSIQELARQLQHTHFFYS</sequence>
<dbReference type="SUPFAM" id="SSF58100">
    <property type="entry name" value="Bacterial hemolysins"/>
    <property type="match status" value="1"/>
</dbReference>
<dbReference type="EMBL" id="CP031778">
    <property type="protein sequence ID" value="QDZ77266.1"/>
    <property type="molecule type" value="Genomic_DNA"/>
</dbReference>
<name>A0A9X7M2J0_BACCE</name>
<accession>A0A9X7M2J0</accession>
<evidence type="ECO:0000313" key="2">
    <source>
        <dbReference type="Proteomes" id="UP000321735"/>
    </source>
</evidence>
<dbReference type="Gene3D" id="1.20.1170.10">
    <property type="match status" value="1"/>
</dbReference>
<dbReference type="RefSeq" id="WP_208743050.1">
    <property type="nucleotide sequence ID" value="NZ_CP031778.1"/>
</dbReference>
<protein>
    <submittedName>
        <fullName evidence="1">Uncharacterized protein</fullName>
    </submittedName>
</protein>
<reference evidence="1 2" key="1">
    <citation type="journal article" date="2019" name="Ecotoxicol. Environ. Saf.">
        <title>Microbial characterization of heavy metal resistant bacterial strains isolated from an electroplating wastewater treatment plant.</title>
        <authorList>
            <person name="Cai X."/>
            <person name="Zheng X."/>
            <person name="Zhang D."/>
            <person name="Iqbal W."/>
            <person name="Liu C."/>
            <person name="Yang B."/>
            <person name="Zhao X."/>
            <person name="Lu X."/>
            <person name="Mao Y."/>
        </authorList>
    </citation>
    <scope>NUCLEOTIDE SEQUENCE [LARGE SCALE GENOMIC DNA]</scope>
    <source>
        <strain evidence="1 2">Co1-1</strain>
    </source>
</reference>
<dbReference type="Proteomes" id="UP000321735">
    <property type="component" value="Chromosome"/>
</dbReference>
<dbReference type="AlphaFoldDB" id="A0A9X7M2J0"/>
<dbReference type="PANTHER" id="PTHR38443:SF2">
    <property type="entry name" value="NON-HEMOLYTIC ENTEROTOXIN LYTIC COMPONENT L1"/>
    <property type="match status" value="1"/>
</dbReference>